<feature type="region of interest" description="Disordered" evidence="5">
    <location>
        <begin position="1686"/>
        <end position="1804"/>
    </location>
</feature>
<dbReference type="PROSITE" id="PS50082">
    <property type="entry name" value="WD_REPEATS_2"/>
    <property type="match status" value="1"/>
</dbReference>
<dbReference type="InterPro" id="IPR001680">
    <property type="entry name" value="WD40_rpt"/>
</dbReference>
<evidence type="ECO:0000256" key="5">
    <source>
        <dbReference type="SAM" id="MobiDB-lite"/>
    </source>
</evidence>
<gene>
    <name evidence="6" type="ORF">CBR_g17848</name>
</gene>
<sequence>MASARTSENSAARFEDEEEDSQQEKSVNTNSLLSMLGRSRQMPKGAMHSNRGSNFIPSVTRLSGSQTPRPLADQSSPASPSTPSSSQTQRESAMAATVAGQLSSRPTSQPSASCGFSASSLPPPPPPPPPPPLPPPPPDESYNALTSVAPEDLDEDSEASASSASGPETIPAGSRMEAASPISGIQAPRAGVSIIKAAPLRIRGSSRSSDLLRPAVIAGSPVTGSGGTAGEEVTWRSQKRKASFSNHHRQSLGGGDAGHAYDSDDDTKKTRPVMEHNNKPQPLQVSAATGHSNSVSSESARKMRSTMVKKSAVTLAIDSDRDRDQSRPSGGEGFSRSRSQSARKRSSSRKGTMGSAGSFSGAAAAAASGRRMGGGGGGRLSSAASLSMPIPRFAFGMDSRETSSVVTVENNAIAYVCGSFVAIANLRTFDMRFLHSVSDSRVKILCSSMSRRLLVLVEQSVHDNAWFVVIYTWHHTSLWKSHRTLALSKEGRRVKDVVDVCVPKDEASVVIVFVNELGSWGLVSWRLTGARVSSPFTWGDGNQREDPSVQMLSASPWEATCLVANGRKNIRFFSISGDPVPVKQSVVSTGRKPDSSFTRHAWLMADLVAVATDKGEVLLYGDEVFLGTITLPEPLAIEQIVALRQGFFVVDEVGMFTVFELTAAGENRVQKHGGESSSASYPISRGSAGAGGGAFGGGLMGAPYAIKKTFKPTVDRITCVSLFFPDTHVVCGLESANIGILELEGEEEGVFELLRSGFHTGPVLGLDSCVQKRGFVSFGADQSIRLWNYESKKCMLRKTFHEVCFSVSLHPSGFYLVAGMVDKVRLFYILGDDLRCIREILIPASKLVSFSKGGQLFAVCKQNLISLFQTYSTSSTSAGILRGHTANIKGIHWGPNDATLVSCGQDGAVYVWDVNSYSRDKDVDHVKKMSSYSCITYNRTATIIVVAGLELPSKMCKIKAIVKGVVEHETSVPDCTVTCMALGFDDKVLFVGTSTGTIRAYAWFGDKVPKMDESQREDKSRPFAEVRLHASAVTQIQLITVHSDNTGSLLVSAGEDGAVFVCGFPAFDTASQPRPSVVSIGSDITEGGSSLVDRTALPPEAFLLLYSDYRELVDTVHDLQAQIENMQIQHDFEFRRSENGWQEVLRRMKDDVVKVQGETREDQEKMRSEMKSITDKYEKKMGMMDQVFKKQMSEAERMIADAVSREEEHMSQAAMQMKEENERNQAELEQAKNEHEEEMHALMSVYSVQIEQLQKEIVSLTEKLKILERYNHETSNQQEKDQERQLDLMDQNARRAIAFATGLNEDLKVRLALMDTSRQEALQRQEQAHGERREMEDLAKKALEQRDLLISRISQYEDVLTHFESTIKKKDKALQRLRSSTEELEVQKYVLNENLRMMREKEAPQREKVQRLALEAEDTQLLMRKYLSTVSSLKQANKENLDRVKSASDELQAANEIAAKRKGVIDQTCRQLSIALSIEDEREKGKKLQKMYAEACLGRLKLAAGSDIKDTFEEVKRQHMYIQNKLQADSEMQLANKKIDEVRWDKALADNIFLLMENRRLRREVKQLTFQLYAIDSSKESKLSAKQRKEMASSRMSLANEHLSALLPANLKRSMADVRGDEVLEKEDSEGGRDRSRSRADAPADASRKDFDVQDTSSSIPTPSGMKPEVGSKIKNESDFLTQAAHEGKPSAVLEKFSAPTSRQTQMSADSSRSKARALPAGEAEAEADGSNMEPPREVKSDDKRGRNKDQKTRTGSPGRVVLSFGMSGQGDKEQRDGATPRRSEKPHGWQKEKDRGGEKEDSKLFKKLQHLTGMVRELKRELASRDEQLRWFSHKGTMLSPKMNAKLKKMFANWGVINTIAGQGHETHGSARESALRTARSQSVFRGVGSLSGNGLIFENDLGLNAVTTDVDPAGAAAVKGSLESTGGVGGGERVSTTSYASPVARMKHKSVKDVFAQELQQADKGPSRMISRIGASLSRSNSGRSLLTGSNSGKLKSVGMKELEQTMDTLTPSQRRRSASRLQRTDHDAPVKGTNALETEGPISRASRWFTSHGGKGTPKQQHDTGAPTAHQDLSSGAPPLTERGTRPTASPPRSKTVSRVGRPASAKGDQLSKEASPLRRAQVAALAKDRPHTASGKLL</sequence>
<feature type="compositionally biased region" description="Basic and acidic residues" evidence="5">
    <location>
        <begin position="259"/>
        <end position="278"/>
    </location>
</feature>
<proteinExistence type="predicted"/>
<feature type="region of interest" description="Disordered" evidence="5">
    <location>
        <begin position="1977"/>
        <end position="2142"/>
    </location>
</feature>
<dbReference type="Gramene" id="GBG74137">
    <property type="protein sequence ID" value="GBG74137"/>
    <property type="gene ID" value="CBR_g17848"/>
</dbReference>
<feature type="compositionally biased region" description="Basic and acidic residues" evidence="5">
    <location>
        <begin position="1771"/>
        <end position="1804"/>
    </location>
</feature>
<feature type="compositionally biased region" description="Low complexity" evidence="5">
    <location>
        <begin position="74"/>
        <end position="89"/>
    </location>
</feature>
<dbReference type="InterPro" id="IPR036322">
    <property type="entry name" value="WD40_repeat_dom_sf"/>
</dbReference>
<accession>A0A388KVR4</accession>
<feature type="compositionally biased region" description="Polar residues" evidence="5">
    <location>
        <begin position="1"/>
        <end position="10"/>
    </location>
</feature>
<evidence type="ECO:0000313" key="7">
    <source>
        <dbReference type="Proteomes" id="UP000265515"/>
    </source>
</evidence>
<feature type="compositionally biased region" description="Polar residues" evidence="5">
    <location>
        <begin position="100"/>
        <end position="120"/>
    </location>
</feature>
<reference evidence="6 7" key="1">
    <citation type="journal article" date="2018" name="Cell">
        <title>The Chara Genome: Secondary Complexity and Implications for Plant Terrestrialization.</title>
        <authorList>
            <person name="Nishiyama T."/>
            <person name="Sakayama H."/>
            <person name="Vries J.D."/>
            <person name="Buschmann H."/>
            <person name="Saint-Marcoux D."/>
            <person name="Ullrich K.K."/>
            <person name="Haas F.B."/>
            <person name="Vanderstraeten L."/>
            <person name="Becker D."/>
            <person name="Lang D."/>
            <person name="Vosolsobe S."/>
            <person name="Rombauts S."/>
            <person name="Wilhelmsson P.K.I."/>
            <person name="Janitza P."/>
            <person name="Kern R."/>
            <person name="Heyl A."/>
            <person name="Rumpler F."/>
            <person name="Villalobos L.I.A.C."/>
            <person name="Clay J.M."/>
            <person name="Skokan R."/>
            <person name="Toyoda A."/>
            <person name="Suzuki Y."/>
            <person name="Kagoshima H."/>
            <person name="Schijlen E."/>
            <person name="Tajeshwar N."/>
            <person name="Catarino B."/>
            <person name="Hetherington A.J."/>
            <person name="Saltykova A."/>
            <person name="Bonnot C."/>
            <person name="Breuninger H."/>
            <person name="Symeonidi A."/>
            <person name="Radhakrishnan G.V."/>
            <person name="Van Nieuwerburgh F."/>
            <person name="Deforce D."/>
            <person name="Chang C."/>
            <person name="Karol K.G."/>
            <person name="Hedrich R."/>
            <person name="Ulvskov P."/>
            <person name="Glockner G."/>
            <person name="Delwiche C.F."/>
            <person name="Petrasek J."/>
            <person name="Van de Peer Y."/>
            <person name="Friml J."/>
            <person name="Beilby M."/>
            <person name="Dolan L."/>
            <person name="Kohara Y."/>
            <person name="Sugano S."/>
            <person name="Fujiyama A."/>
            <person name="Delaux P.-M."/>
            <person name="Quint M."/>
            <person name="TheiBen G."/>
            <person name="Hagemann M."/>
            <person name="Harholt J."/>
            <person name="Dunand C."/>
            <person name="Zachgo S."/>
            <person name="Langdale J."/>
            <person name="Maumus F."/>
            <person name="Straeten D.V.D."/>
            <person name="Gould S.B."/>
            <person name="Rensing S.A."/>
        </authorList>
    </citation>
    <scope>NUCLEOTIDE SEQUENCE [LARGE SCALE GENOMIC DNA]</scope>
    <source>
        <strain evidence="6 7">S276</strain>
    </source>
</reference>
<dbReference type="Gene3D" id="2.130.10.10">
    <property type="entry name" value="YVTN repeat-like/Quinoprotein amine dehydrogenase"/>
    <property type="match status" value="2"/>
</dbReference>
<dbReference type="STRING" id="69332.A0A388KVR4"/>
<feature type="compositionally biased region" description="Polar residues" evidence="5">
    <location>
        <begin position="50"/>
        <end position="68"/>
    </location>
</feature>
<feature type="region of interest" description="Disordered" evidence="5">
    <location>
        <begin position="202"/>
        <end position="359"/>
    </location>
</feature>
<dbReference type="SMART" id="SM00320">
    <property type="entry name" value="WD40"/>
    <property type="match status" value="6"/>
</dbReference>
<evidence type="ECO:0000256" key="1">
    <source>
        <dbReference type="ARBA" id="ARBA00022574"/>
    </source>
</evidence>
<evidence type="ECO:0000313" key="6">
    <source>
        <dbReference type="EMBL" id="GBG74137.1"/>
    </source>
</evidence>
<feature type="compositionally biased region" description="Polar residues" evidence="5">
    <location>
        <begin position="279"/>
        <end position="298"/>
    </location>
</feature>
<feature type="compositionally biased region" description="Polar residues" evidence="5">
    <location>
        <begin position="1699"/>
        <end position="1711"/>
    </location>
</feature>
<dbReference type="Proteomes" id="UP000265515">
    <property type="component" value="Unassembled WGS sequence"/>
</dbReference>
<dbReference type="Pfam" id="PF00400">
    <property type="entry name" value="WD40"/>
    <property type="match status" value="1"/>
</dbReference>
<feature type="compositionally biased region" description="Basic and acidic residues" evidence="5">
    <location>
        <begin position="1735"/>
        <end position="1753"/>
    </location>
</feature>
<dbReference type="InterPro" id="IPR015943">
    <property type="entry name" value="WD40/YVTN_repeat-like_dom_sf"/>
</dbReference>
<dbReference type="PROSITE" id="PS00678">
    <property type="entry name" value="WD_REPEATS_1"/>
    <property type="match status" value="1"/>
</dbReference>
<name>A0A388KVR4_CHABU</name>
<evidence type="ECO:0000256" key="3">
    <source>
        <dbReference type="PROSITE-ProRule" id="PRU00221"/>
    </source>
</evidence>
<dbReference type="OrthoDB" id="2013972at2759"/>
<feature type="compositionally biased region" description="Basic residues" evidence="5">
    <location>
        <begin position="237"/>
        <end position="250"/>
    </location>
</feature>
<protein>
    <submittedName>
        <fullName evidence="6">Uncharacterized protein</fullName>
    </submittedName>
</protein>
<dbReference type="PANTHER" id="PTHR32215:SF0">
    <property type="entry name" value="CILIA- AND FLAGELLA-ASSOCIATED PROTEIN 57"/>
    <property type="match status" value="1"/>
</dbReference>
<dbReference type="InterPro" id="IPR052993">
    <property type="entry name" value="CFA-57"/>
</dbReference>
<keyword evidence="7" id="KW-1185">Reference proteome</keyword>
<keyword evidence="4" id="KW-0175">Coiled coil</keyword>
<dbReference type="EMBL" id="BFEA01000197">
    <property type="protein sequence ID" value="GBG74137.1"/>
    <property type="molecule type" value="Genomic_DNA"/>
</dbReference>
<organism evidence="6 7">
    <name type="scientific">Chara braunii</name>
    <name type="common">Braun's stonewort</name>
    <dbReference type="NCBI Taxonomy" id="69332"/>
    <lineage>
        <taxon>Eukaryota</taxon>
        <taxon>Viridiplantae</taxon>
        <taxon>Streptophyta</taxon>
        <taxon>Charophyceae</taxon>
        <taxon>Charales</taxon>
        <taxon>Characeae</taxon>
        <taxon>Chara</taxon>
    </lineage>
</organism>
<feature type="region of interest" description="Disordered" evidence="5">
    <location>
        <begin position="1622"/>
        <end position="1672"/>
    </location>
</feature>
<dbReference type="SUPFAM" id="SSF50978">
    <property type="entry name" value="WD40 repeat-like"/>
    <property type="match status" value="1"/>
</dbReference>
<feature type="coiled-coil region" evidence="4">
    <location>
        <begin position="1203"/>
        <end position="1270"/>
    </location>
</feature>
<dbReference type="InterPro" id="IPR019775">
    <property type="entry name" value="WD40_repeat_CS"/>
</dbReference>
<evidence type="ECO:0000256" key="4">
    <source>
        <dbReference type="SAM" id="Coils"/>
    </source>
</evidence>
<evidence type="ECO:0000256" key="2">
    <source>
        <dbReference type="ARBA" id="ARBA00022737"/>
    </source>
</evidence>
<keyword evidence="2" id="KW-0677">Repeat</keyword>
<feature type="compositionally biased region" description="Polar residues" evidence="5">
    <location>
        <begin position="2090"/>
        <end position="2100"/>
    </location>
</feature>
<dbReference type="PROSITE" id="PS50294">
    <property type="entry name" value="WD_REPEATS_REGION"/>
    <property type="match status" value="1"/>
</dbReference>
<feature type="compositionally biased region" description="Low complexity" evidence="5">
    <location>
        <begin position="1978"/>
        <end position="1995"/>
    </location>
</feature>
<feature type="repeat" description="WD" evidence="3">
    <location>
        <begin position="881"/>
        <end position="922"/>
    </location>
</feature>
<dbReference type="PANTHER" id="PTHR32215">
    <property type="entry name" value="CILIA- AND FLAGELLA-ASSOCIATED PROTEIN 57"/>
    <property type="match status" value="1"/>
</dbReference>
<feature type="region of interest" description="Disordered" evidence="5">
    <location>
        <begin position="1"/>
        <end position="189"/>
    </location>
</feature>
<keyword evidence="1 3" id="KW-0853">WD repeat</keyword>
<feature type="compositionally biased region" description="Pro residues" evidence="5">
    <location>
        <begin position="121"/>
        <end position="139"/>
    </location>
</feature>
<feature type="compositionally biased region" description="Basic and acidic residues" evidence="5">
    <location>
        <begin position="1629"/>
        <end position="1652"/>
    </location>
</feature>
<comment type="caution">
    <text evidence="6">The sequence shown here is derived from an EMBL/GenBank/DDBJ whole genome shotgun (WGS) entry which is preliminary data.</text>
</comment>